<protein>
    <submittedName>
        <fullName evidence="2">Lipoate-protein ligase A</fullName>
    </submittedName>
</protein>
<dbReference type="PANTHER" id="PTHR43679:SF2">
    <property type="entry name" value="OCTANOYL-[GCVH]:PROTEIN N-OCTANOYLTRANSFERASE"/>
    <property type="match status" value="1"/>
</dbReference>
<dbReference type="HOGENOM" id="CLU_022986_5_0_0"/>
<dbReference type="CDD" id="cd16443">
    <property type="entry name" value="LplA"/>
    <property type="match status" value="1"/>
</dbReference>
<keyword evidence="3" id="KW-1185">Reference proteome</keyword>
<dbReference type="InterPro" id="IPR045864">
    <property type="entry name" value="aa-tRNA-synth_II/BPL/LPL"/>
</dbReference>
<evidence type="ECO:0000313" key="2">
    <source>
        <dbReference type="EMBL" id="EHM13300.1"/>
    </source>
</evidence>
<dbReference type="PROSITE" id="PS51733">
    <property type="entry name" value="BPL_LPL_CATALYTIC"/>
    <property type="match status" value="1"/>
</dbReference>
<name>H0UKU1_9BACT</name>
<dbReference type="PANTHER" id="PTHR43679">
    <property type="entry name" value="OCTANOYLTRANSFERASE LIPM-RELATED"/>
    <property type="match status" value="1"/>
</dbReference>
<evidence type="ECO:0000259" key="1">
    <source>
        <dbReference type="PROSITE" id="PS51733"/>
    </source>
</evidence>
<keyword evidence="2" id="KW-0436">Ligase</keyword>
<dbReference type="STRING" id="885272.JonanDRAFT_0927"/>
<organism evidence="2 3">
    <name type="scientific">Jonquetella anthropi DSM 22815</name>
    <dbReference type="NCBI Taxonomy" id="885272"/>
    <lineage>
        <taxon>Bacteria</taxon>
        <taxon>Thermotogati</taxon>
        <taxon>Synergistota</taxon>
        <taxon>Synergistia</taxon>
        <taxon>Synergistales</taxon>
        <taxon>Dethiosulfovibrionaceae</taxon>
        <taxon>Jonquetella</taxon>
    </lineage>
</organism>
<gene>
    <name evidence="2" type="ORF">JonanDRAFT_0927</name>
</gene>
<evidence type="ECO:0000313" key="3">
    <source>
        <dbReference type="Proteomes" id="UP000003806"/>
    </source>
</evidence>
<dbReference type="SUPFAM" id="SSF55681">
    <property type="entry name" value="Class II aaRS and biotin synthetases"/>
    <property type="match status" value="1"/>
</dbReference>
<dbReference type="GO" id="GO:0016874">
    <property type="term" value="F:ligase activity"/>
    <property type="evidence" value="ECO:0007669"/>
    <property type="project" value="UniProtKB-KW"/>
</dbReference>
<dbReference type="Pfam" id="PF21948">
    <property type="entry name" value="LplA-B_cat"/>
    <property type="match status" value="1"/>
</dbReference>
<dbReference type="Gene3D" id="3.30.930.10">
    <property type="entry name" value="Bira Bifunctional Protein, Domain 2"/>
    <property type="match status" value="1"/>
</dbReference>
<dbReference type="OrthoDB" id="9788148at2"/>
<sequence>MKWRYVDTGTSTGAWNMAADEAIMRHCAAGLVPPTLRFYRWSPATLTLGYFQRAERDVDFDACRRQGIDVVRRLTGGRAVLHDHELTYSIIMAKANCPLPESVTESYRILSRGLAEGFRILNLPVAMTRPAPRAGKLGSSGACFDALSAWELAADGKKIVGSAQARRYDALVQHGSILNDLEADKLFSTMKDADPLRLARAKETFLDKATSIRHLLGHPLEMADLISAFKEGFFLALGRDLNAEFEESPLTPGELEMTERLAAEKYQSDEWNMIR</sequence>
<reference evidence="2 3" key="1">
    <citation type="submission" date="2011-11" db="EMBL/GenBank/DDBJ databases">
        <title>The Noncontiguous Finished genome of Jonquetella anthropi DSM 22815.</title>
        <authorList>
            <consortium name="US DOE Joint Genome Institute (JGI-PGF)"/>
            <person name="Lucas S."/>
            <person name="Copeland A."/>
            <person name="Lapidus A."/>
            <person name="Glavina del Rio T."/>
            <person name="Dalin E."/>
            <person name="Tice H."/>
            <person name="Bruce D."/>
            <person name="Goodwin L."/>
            <person name="Pitluck S."/>
            <person name="Peters L."/>
            <person name="Mikhailova N."/>
            <person name="Held B."/>
            <person name="Kyrpides N."/>
            <person name="Mavromatis K."/>
            <person name="Ivanova N."/>
            <person name="Markowitz V."/>
            <person name="Cheng J.-F."/>
            <person name="Hugenholtz P."/>
            <person name="Woyke T."/>
            <person name="Wu D."/>
            <person name="Gronow S."/>
            <person name="Wellnitz S."/>
            <person name="Brambilla E."/>
            <person name="Klenk H.-P."/>
            <person name="Eisen J.A."/>
        </authorList>
    </citation>
    <scope>NUCLEOTIDE SEQUENCE [LARGE SCALE GENOMIC DNA]</scope>
    <source>
        <strain evidence="2 3">DSM 22815</strain>
    </source>
</reference>
<dbReference type="AlphaFoldDB" id="H0UKU1"/>
<dbReference type="InterPro" id="IPR050664">
    <property type="entry name" value="Octanoyltrans_LipM/LipL"/>
</dbReference>
<dbReference type="Proteomes" id="UP000003806">
    <property type="component" value="Chromosome"/>
</dbReference>
<dbReference type="EMBL" id="CM001376">
    <property type="protein sequence ID" value="EHM13300.1"/>
    <property type="molecule type" value="Genomic_DNA"/>
</dbReference>
<accession>H0UKU1</accession>
<proteinExistence type="predicted"/>
<feature type="domain" description="BPL/LPL catalytic" evidence="1">
    <location>
        <begin position="30"/>
        <end position="241"/>
    </location>
</feature>
<dbReference type="InterPro" id="IPR004143">
    <property type="entry name" value="BPL_LPL_catalytic"/>
</dbReference>
<dbReference type="RefSeq" id="WP_008522964.1">
    <property type="nucleotide sequence ID" value="NZ_CM001376.1"/>
</dbReference>
<dbReference type="eggNOG" id="COG0095">
    <property type="taxonomic scope" value="Bacteria"/>
</dbReference>